<dbReference type="InterPro" id="IPR035979">
    <property type="entry name" value="RBD_domain_sf"/>
</dbReference>
<dbReference type="SMART" id="SM00360">
    <property type="entry name" value="RRM"/>
    <property type="match status" value="1"/>
</dbReference>
<dbReference type="PROSITE" id="PS50102">
    <property type="entry name" value="RRM"/>
    <property type="match status" value="1"/>
</dbReference>
<feature type="region of interest" description="Disordered" evidence="2">
    <location>
        <begin position="199"/>
        <end position="249"/>
    </location>
</feature>
<dbReference type="GO" id="GO:0003723">
    <property type="term" value="F:RNA binding"/>
    <property type="evidence" value="ECO:0007669"/>
    <property type="project" value="UniProtKB-UniRule"/>
</dbReference>
<evidence type="ECO:0000256" key="2">
    <source>
        <dbReference type="SAM" id="MobiDB-lite"/>
    </source>
</evidence>
<dbReference type="AlphaFoldDB" id="A0AAV5ENP4"/>
<evidence type="ECO:0000313" key="4">
    <source>
        <dbReference type="EMBL" id="GJN24939.1"/>
    </source>
</evidence>
<reference evidence="4" key="1">
    <citation type="journal article" date="2018" name="DNA Res.">
        <title>Multiple hybrid de novo genome assembly of finger millet, an orphan allotetraploid crop.</title>
        <authorList>
            <person name="Hatakeyama M."/>
            <person name="Aluri S."/>
            <person name="Balachadran M.T."/>
            <person name="Sivarajan S.R."/>
            <person name="Patrignani A."/>
            <person name="Gruter S."/>
            <person name="Poveda L."/>
            <person name="Shimizu-Inatsugi R."/>
            <person name="Baeten J."/>
            <person name="Francoijs K.J."/>
            <person name="Nataraja K.N."/>
            <person name="Reddy Y.A.N."/>
            <person name="Phadnis S."/>
            <person name="Ravikumar R.L."/>
            <person name="Schlapbach R."/>
            <person name="Sreeman S.M."/>
            <person name="Shimizu K.K."/>
        </authorList>
    </citation>
    <scope>NUCLEOTIDE SEQUENCE</scope>
</reference>
<proteinExistence type="predicted"/>
<feature type="region of interest" description="Disordered" evidence="2">
    <location>
        <begin position="1"/>
        <end position="55"/>
    </location>
</feature>
<dbReference type="InterPro" id="IPR000504">
    <property type="entry name" value="RRM_dom"/>
</dbReference>
<evidence type="ECO:0000256" key="1">
    <source>
        <dbReference type="PROSITE-ProRule" id="PRU00176"/>
    </source>
</evidence>
<evidence type="ECO:0000259" key="3">
    <source>
        <dbReference type="PROSITE" id="PS50102"/>
    </source>
</evidence>
<dbReference type="EMBL" id="BQKI01000077">
    <property type="protein sequence ID" value="GJN24939.1"/>
    <property type="molecule type" value="Genomic_DNA"/>
</dbReference>
<feature type="domain" description="RRM" evidence="3">
    <location>
        <begin position="447"/>
        <end position="530"/>
    </location>
</feature>
<protein>
    <recommendedName>
        <fullName evidence="3">RRM domain-containing protein</fullName>
    </recommendedName>
</protein>
<dbReference type="CDD" id="cd00590">
    <property type="entry name" value="RRM_SF"/>
    <property type="match status" value="1"/>
</dbReference>
<feature type="compositionally biased region" description="Polar residues" evidence="2">
    <location>
        <begin position="352"/>
        <end position="363"/>
    </location>
</feature>
<dbReference type="Proteomes" id="UP001054889">
    <property type="component" value="Unassembled WGS sequence"/>
</dbReference>
<evidence type="ECO:0000313" key="5">
    <source>
        <dbReference type="Proteomes" id="UP001054889"/>
    </source>
</evidence>
<keyword evidence="1" id="KW-0694">RNA-binding</keyword>
<feature type="compositionally biased region" description="Basic and acidic residues" evidence="2">
    <location>
        <begin position="221"/>
        <end position="232"/>
    </location>
</feature>
<sequence>MSASEIQGHEASKDTNVRKIGQSGLRIRIRLPPGKRSDSTKMASTGVPEIDNDTQSMICATAEVKSEDASNNLPELPEDIENLTEKNMLEQTDSNTQSMTCAVAEVKAEETNSNPAGVLEDTKNLSATEEPKQTDNNTERTISGAAELKAEEASSNPPGVPEDTKSLSAKEVPKQTDNHTRSSFSMASKLMVEEVNCNHAGEGSDSHIRSKESSSNIENETLSRDTPPEKVDFVAPSRNPATSTVVQGKEKSSYHVTMRFCEEGNKNILGKELSPENSCSTPVNKSCTGVTDESKTPRKKLASTGVYVEVEKNYSVTGPCEDASNNVLSNTLLCERNCNASSKSLSGEPRNNCPSKNLTTSALKSKETNENPVRTSQFEARNYVTTEKLSAEARKNALSRRPAVPANAKTSQKRLRSSVVQAVEQSSSDANLEAIKVYKEFEEKVRRTVYLDNMSHVATETVIKMALNQFGTVRNVNFLINYTVPYDIPQSALVEMEMEKDAESVVSMLHEFPFMMSGMPRPVRVQHATAVMFNDRPRKPGGRLEFHWVRPTDPDYHNVRKFKIMSKRHEVENLALIKLELEGEKLLAKQQQDDLNCSYRKLETVDTVVTTGRVGRLSHVYNMRFNEAF</sequence>
<dbReference type="InterPro" id="IPR012677">
    <property type="entry name" value="Nucleotide-bd_a/b_plait_sf"/>
</dbReference>
<feature type="compositionally biased region" description="Basic and acidic residues" evidence="2">
    <location>
        <begin position="202"/>
        <end position="212"/>
    </location>
</feature>
<dbReference type="InterPro" id="IPR053316">
    <property type="entry name" value="Epigenetic_reg_gene_expr"/>
</dbReference>
<dbReference type="Gene3D" id="3.30.70.330">
    <property type="match status" value="1"/>
</dbReference>
<feature type="compositionally biased region" description="Basic and acidic residues" evidence="2">
    <location>
        <begin position="171"/>
        <end position="180"/>
    </location>
</feature>
<keyword evidence="5" id="KW-1185">Reference proteome</keyword>
<feature type="compositionally biased region" description="Basic and acidic residues" evidence="2">
    <location>
        <begin position="7"/>
        <end position="17"/>
    </location>
</feature>
<name>A0AAV5ENP4_ELECO</name>
<gene>
    <name evidence="4" type="primary">gb12718</name>
    <name evidence="4" type="ORF">PR202_gb12718</name>
</gene>
<feature type="region of interest" description="Disordered" evidence="2">
    <location>
        <begin position="343"/>
        <end position="374"/>
    </location>
</feature>
<comment type="caution">
    <text evidence="4">The sequence shown here is derived from an EMBL/GenBank/DDBJ whole genome shotgun (WGS) entry which is preliminary data.</text>
</comment>
<accession>A0AAV5ENP4</accession>
<dbReference type="PANTHER" id="PTHR36309:SF1">
    <property type="entry name" value="RNA-BINDING (RRM_RBD_RNP MOTIFS) FAMILY PROTEIN"/>
    <property type="match status" value="1"/>
</dbReference>
<dbReference type="SUPFAM" id="SSF54928">
    <property type="entry name" value="RNA-binding domain, RBD"/>
    <property type="match status" value="1"/>
</dbReference>
<dbReference type="PANTHER" id="PTHR36309">
    <property type="entry name" value="RNA-BINDING (RRM/RBD/RNP MOTIFS) FAMILY PROTEIN"/>
    <property type="match status" value="1"/>
</dbReference>
<feature type="region of interest" description="Disordered" evidence="2">
    <location>
        <begin position="108"/>
        <end position="182"/>
    </location>
</feature>
<reference evidence="4" key="2">
    <citation type="submission" date="2021-12" db="EMBL/GenBank/DDBJ databases">
        <title>Resequencing data analysis of finger millet.</title>
        <authorList>
            <person name="Hatakeyama M."/>
            <person name="Aluri S."/>
            <person name="Balachadran M.T."/>
            <person name="Sivarajan S.R."/>
            <person name="Poveda L."/>
            <person name="Shimizu-Inatsugi R."/>
            <person name="Schlapbach R."/>
            <person name="Sreeman S.M."/>
            <person name="Shimizu K.K."/>
        </authorList>
    </citation>
    <scope>NUCLEOTIDE SEQUENCE</scope>
</reference>
<organism evidence="4 5">
    <name type="scientific">Eleusine coracana subsp. coracana</name>
    <dbReference type="NCBI Taxonomy" id="191504"/>
    <lineage>
        <taxon>Eukaryota</taxon>
        <taxon>Viridiplantae</taxon>
        <taxon>Streptophyta</taxon>
        <taxon>Embryophyta</taxon>
        <taxon>Tracheophyta</taxon>
        <taxon>Spermatophyta</taxon>
        <taxon>Magnoliopsida</taxon>
        <taxon>Liliopsida</taxon>
        <taxon>Poales</taxon>
        <taxon>Poaceae</taxon>
        <taxon>PACMAD clade</taxon>
        <taxon>Chloridoideae</taxon>
        <taxon>Cynodonteae</taxon>
        <taxon>Eleusininae</taxon>
        <taxon>Eleusine</taxon>
    </lineage>
</organism>